<sequence length="370" mass="41813">MASPQQNTKPSEGGTLHDSKHAPRLLDPQMTWSQIIQNKRVSLMHNTLKETHISSTTQKSPTEWTSIHSHVWRVGNSPYQSVFIDISTRPENELTVIQMAKQQFPELMGVIPLHEGKHCVLLELAFDDNNVLQRALTVGLEFPKNKTRILGACAMPNKGIVCKLCLSRLPLIREAELLSTLQESLQPYGRILDIGSFREPTTNFFMGSGYAILDCQPVLEEHPYQELKHIIDWAGEYEHAFYATWADIPLYCTWCHEQGHQHRDCPNLNGSQKECWSCREIGHISRECPYSNSKKRKTLGSDPQRFTKNSNKGKKGKPGEEIASSSKSATHESSTSNSNNNTEDGKKKTDDDAKNDDNNGKKCDEHKDDT</sequence>
<comment type="caution">
    <text evidence="4">The sequence shown here is derived from an EMBL/GenBank/DDBJ whole genome shotgun (WGS) entry which is preliminary data.</text>
</comment>
<evidence type="ECO:0000313" key="5">
    <source>
        <dbReference type="Proteomes" id="UP000646827"/>
    </source>
</evidence>
<feature type="compositionally biased region" description="Low complexity" evidence="2">
    <location>
        <begin position="324"/>
        <end position="342"/>
    </location>
</feature>
<evidence type="ECO:0000313" key="4">
    <source>
        <dbReference type="EMBL" id="KAG2223388.1"/>
    </source>
</evidence>
<keyword evidence="1" id="KW-0862">Zinc</keyword>
<dbReference type="EMBL" id="JAEPRB010000062">
    <property type="protein sequence ID" value="KAG2223388.1"/>
    <property type="molecule type" value="Genomic_DNA"/>
</dbReference>
<keyword evidence="1" id="KW-0863">Zinc-finger</keyword>
<accession>A0A8H7VNW5</accession>
<evidence type="ECO:0000256" key="1">
    <source>
        <dbReference type="PROSITE-ProRule" id="PRU00047"/>
    </source>
</evidence>
<dbReference type="Pfam" id="PF00098">
    <property type="entry name" value="zf-CCHC"/>
    <property type="match status" value="1"/>
</dbReference>
<feature type="region of interest" description="Disordered" evidence="2">
    <location>
        <begin position="1"/>
        <end position="23"/>
    </location>
</feature>
<dbReference type="AlphaFoldDB" id="A0A8H7VNW5"/>
<dbReference type="GO" id="GO:0003676">
    <property type="term" value="F:nucleic acid binding"/>
    <property type="evidence" value="ECO:0007669"/>
    <property type="project" value="InterPro"/>
</dbReference>
<organism evidence="4 5">
    <name type="scientific">Circinella minor</name>
    <dbReference type="NCBI Taxonomy" id="1195481"/>
    <lineage>
        <taxon>Eukaryota</taxon>
        <taxon>Fungi</taxon>
        <taxon>Fungi incertae sedis</taxon>
        <taxon>Mucoromycota</taxon>
        <taxon>Mucoromycotina</taxon>
        <taxon>Mucoromycetes</taxon>
        <taxon>Mucorales</taxon>
        <taxon>Lichtheimiaceae</taxon>
        <taxon>Circinella</taxon>
    </lineage>
</organism>
<dbReference type="InterPro" id="IPR036875">
    <property type="entry name" value="Znf_CCHC_sf"/>
</dbReference>
<feature type="domain" description="CCHC-type" evidence="3">
    <location>
        <begin position="275"/>
        <end position="289"/>
    </location>
</feature>
<dbReference type="SMART" id="SM00343">
    <property type="entry name" value="ZnF_C2HC"/>
    <property type="match status" value="2"/>
</dbReference>
<gene>
    <name evidence="4" type="ORF">INT45_002883</name>
</gene>
<evidence type="ECO:0000259" key="3">
    <source>
        <dbReference type="PROSITE" id="PS50158"/>
    </source>
</evidence>
<proteinExistence type="predicted"/>
<dbReference type="InterPro" id="IPR001878">
    <property type="entry name" value="Znf_CCHC"/>
</dbReference>
<reference evidence="4 5" key="1">
    <citation type="submission" date="2020-12" db="EMBL/GenBank/DDBJ databases">
        <title>Metabolic potential, ecology and presence of endohyphal bacteria is reflected in genomic diversity of Mucoromycotina.</title>
        <authorList>
            <person name="Muszewska A."/>
            <person name="Okrasinska A."/>
            <person name="Steczkiewicz K."/>
            <person name="Drgas O."/>
            <person name="Orlowska M."/>
            <person name="Perlinska-Lenart U."/>
            <person name="Aleksandrzak-Piekarczyk T."/>
            <person name="Szatraj K."/>
            <person name="Zielenkiewicz U."/>
            <person name="Pilsyk S."/>
            <person name="Malc E."/>
            <person name="Mieczkowski P."/>
            <person name="Kruszewska J.S."/>
            <person name="Biernat P."/>
            <person name="Pawlowska J."/>
        </authorList>
    </citation>
    <scope>NUCLEOTIDE SEQUENCE [LARGE SCALE GENOMIC DNA]</scope>
    <source>
        <strain evidence="4 5">CBS 142.35</strain>
    </source>
</reference>
<dbReference type="SUPFAM" id="SSF57756">
    <property type="entry name" value="Retrovirus zinc finger-like domains"/>
    <property type="match status" value="1"/>
</dbReference>
<feature type="domain" description="CCHC-type" evidence="3">
    <location>
        <begin position="252"/>
        <end position="267"/>
    </location>
</feature>
<name>A0A8H7VNW5_9FUNG</name>
<dbReference type="GO" id="GO:0008270">
    <property type="term" value="F:zinc ion binding"/>
    <property type="evidence" value="ECO:0007669"/>
    <property type="project" value="UniProtKB-KW"/>
</dbReference>
<dbReference type="PROSITE" id="PS50158">
    <property type="entry name" value="ZF_CCHC"/>
    <property type="match status" value="2"/>
</dbReference>
<keyword evidence="5" id="KW-1185">Reference proteome</keyword>
<dbReference type="Gene3D" id="4.10.60.10">
    <property type="entry name" value="Zinc finger, CCHC-type"/>
    <property type="match status" value="1"/>
</dbReference>
<keyword evidence="1" id="KW-0479">Metal-binding</keyword>
<feature type="compositionally biased region" description="Basic and acidic residues" evidence="2">
    <location>
        <begin position="343"/>
        <end position="370"/>
    </location>
</feature>
<dbReference type="Proteomes" id="UP000646827">
    <property type="component" value="Unassembled WGS sequence"/>
</dbReference>
<evidence type="ECO:0000256" key="2">
    <source>
        <dbReference type="SAM" id="MobiDB-lite"/>
    </source>
</evidence>
<feature type="compositionally biased region" description="Polar residues" evidence="2">
    <location>
        <begin position="1"/>
        <end position="10"/>
    </location>
</feature>
<feature type="region of interest" description="Disordered" evidence="2">
    <location>
        <begin position="291"/>
        <end position="370"/>
    </location>
</feature>
<protein>
    <recommendedName>
        <fullName evidence="3">CCHC-type domain-containing protein</fullName>
    </recommendedName>
</protein>
<dbReference type="OrthoDB" id="2264205at2759"/>